<dbReference type="InterPro" id="IPR023614">
    <property type="entry name" value="Porin_dom_sf"/>
</dbReference>
<evidence type="ECO:0000313" key="4">
    <source>
        <dbReference type="Proteomes" id="UP000737113"/>
    </source>
</evidence>
<feature type="coiled-coil region" evidence="1">
    <location>
        <begin position="29"/>
        <end position="56"/>
    </location>
</feature>
<evidence type="ECO:0000256" key="2">
    <source>
        <dbReference type="SAM" id="SignalP"/>
    </source>
</evidence>
<dbReference type="SUPFAM" id="SSF56935">
    <property type="entry name" value="Porins"/>
    <property type="match status" value="1"/>
</dbReference>
<name>A0A972FRU5_9GAMM</name>
<dbReference type="EMBL" id="JAAXYH010000004">
    <property type="protein sequence ID" value="NMH64990.1"/>
    <property type="molecule type" value="Genomic_DNA"/>
</dbReference>
<comment type="caution">
    <text evidence="3">The sequence shown here is derived from an EMBL/GenBank/DDBJ whole genome shotgun (WGS) entry which is preliminary data.</text>
</comment>
<accession>A0A972FRU5</accession>
<dbReference type="Proteomes" id="UP000737113">
    <property type="component" value="Unassembled WGS sequence"/>
</dbReference>
<dbReference type="InterPro" id="IPR010870">
    <property type="entry name" value="Porin_O/P"/>
</dbReference>
<feature type="signal peptide" evidence="2">
    <location>
        <begin position="1"/>
        <end position="25"/>
    </location>
</feature>
<proteinExistence type="predicted"/>
<dbReference type="RefSeq" id="WP_169563686.1">
    <property type="nucleotide sequence ID" value="NZ_JAAXYH010000004.1"/>
</dbReference>
<evidence type="ECO:0000313" key="3">
    <source>
        <dbReference type="EMBL" id="NMH64990.1"/>
    </source>
</evidence>
<protein>
    <recommendedName>
        <fullName evidence="5">Porin</fullName>
    </recommendedName>
</protein>
<gene>
    <name evidence="3" type="ORF">HC757_07365</name>
</gene>
<sequence length="417" mass="45514">MKRESLIRTLAIGATALVASNAAFASPSLEELTQDLKKMQTEVDKLQKQIQSLAAKQEARDAKQEVGTANEWPQSDSLFHMTGYADVGYVNTEATEGSFTVGSFSPIFHFQYRDLVMLESEMEIEVGDDGETEVALEYLVVDWFINDYMTLMGGKFLSPIGQFRQNLHPSWINKLPSAPPGFGHDGAAPVSDVGLQLRGGFPLGSVRTSYAFYVSNGPQLVAEMEEEDGEIEYALDGVEAEGFGSDSDGEKTIGGRLGFIPFAGFELGISAASGKATVTSIHEGDSSLLSGEAARDYDVIGADFNWQYQGFNLRGEYVETKVGADTGEGTAASEGATWTTWYTQAAYRISASKWELVARYTDFDSPHDSQDQEQSALGVNYLFSSNFIGKVSYEFNDGLLESDADQDRVMVQMAYGF</sequence>
<reference evidence="3" key="1">
    <citation type="submission" date="2020-04" db="EMBL/GenBank/DDBJ databases">
        <title>Description of Shewanella salipaludis sp. nov., isolated from a salt marsh.</title>
        <authorList>
            <person name="Park S."/>
            <person name="Yoon J.-H."/>
        </authorList>
    </citation>
    <scope>NUCLEOTIDE SEQUENCE</scope>
    <source>
        <strain evidence="3">SHSM-M6</strain>
    </source>
</reference>
<keyword evidence="1" id="KW-0175">Coiled coil</keyword>
<keyword evidence="4" id="KW-1185">Reference proteome</keyword>
<dbReference type="Pfam" id="PF07396">
    <property type="entry name" value="Porin_O_P"/>
    <property type="match status" value="1"/>
</dbReference>
<organism evidence="3 4">
    <name type="scientific">Shewanella salipaludis</name>
    <dbReference type="NCBI Taxonomy" id="2723052"/>
    <lineage>
        <taxon>Bacteria</taxon>
        <taxon>Pseudomonadati</taxon>
        <taxon>Pseudomonadota</taxon>
        <taxon>Gammaproteobacteria</taxon>
        <taxon>Alteromonadales</taxon>
        <taxon>Shewanellaceae</taxon>
        <taxon>Shewanella</taxon>
    </lineage>
</organism>
<dbReference type="AlphaFoldDB" id="A0A972FRU5"/>
<keyword evidence="2" id="KW-0732">Signal</keyword>
<evidence type="ECO:0008006" key="5">
    <source>
        <dbReference type="Google" id="ProtNLM"/>
    </source>
</evidence>
<dbReference type="Gene3D" id="2.40.160.10">
    <property type="entry name" value="Porin"/>
    <property type="match status" value="1"/>
</dbReference>
<evidence type="ECO:0000256" key="1">
    <source>
        <dbReference type="SAM" id="Coils"/>
    </source>
</evidence>
<feature type="chain" id="PRO_5036803647" description="Porin" evidence="2">
    <location>
        <begin position="26"/>
        <end position="417"/>
    </location>
</feature>